<evidence type="ECO:0000256" key="6">
    <source>
        <dbReference type="ARBA" id="ARBA00022676"/>
    </source>
</evidence>
<feature type="binding site" evidence="10">
    <location>
        <position position="39"/>
    </location>
    <ligand>
        <name>phosphate</name>
        <dbReference type="ChEBI" id="CHEBI:43474"/>
    </ligand>
</feature>
<dbReference type="InterPro" id="IPR011269">
    <property type="entry name" value="PUNP"/>
</dbReference>
<dbReference type="InterPro" id="IPR035994">
    <property type="entry name" value="Nucleoside_phosphorylase_sf"/>
</dbReference>
<comment type="similarity">
    <text evidence="2 9">Belongs to the PNP/MTAP phosphorylase family.</text>
</comment>
<accession>A0A6A7Y0M6</accession>
<feature type="binding site" evidence="10">
    <location>
        <position position="218"/>
    </location>
    <ligand>
        <name>phosphate</name>
        <dbReference type="ChEBI" id="CHEBI:43474"/>
    </ligand>
</feature>
<gene>
    <name evidence="12" type="ORF">F0357_04515</name>
</gene>
<dbReference type="InterPro" id="IPR000845">
    <property type="entry name" value="Nucleoside_phosphorylase_d"/>
</dbReference>
<feature type="binding site" evidence="10">
    <location>
        <position position="70"/>
    </location>
    <ligand>
        <name>phosphate</name>
        <dbReference type="ChEBI" id="CHEBI:43474"/>
    </ligand>
</feature>
<dbReference type="InterPro" id="IPR011268">
    <property type="entry name" value="Purine_phosphorylase"/>
</dbReference>
<sequence length="286" mass="29789">MSHPLEATNLNHEAAAREAVAILSARRPGPVQVAIVLGSGLGLVADMVQDPVRVPYGELPGFPVSAVSGHAGTAVLGLLGGVPVIVFAGRAHYYEHGNPAAMRVPLETARRLGCDTLLLTNAAGSTRPEVGPGSVIAISDHIDFSGLNPLIGEPTDARFVNLVDAYDPRLRAHLVAAARKIGFALPEGVYMWFSGPSFETPAEIRMARMLGADAVGMSTVPEVILARFLGLKVAALSTITNFAAGMVEEGPSHTETKQVAAKVADRLAALIEAFLAERAAGAYSEG</sequence>
<keyword evidence="6 9" id="KW-0328">Glycosyltransferase</keyword>
<organism evidence="12 13">
    <name type="scientific">Segnochrobactrum spirostomi</name>
    <dbReference type="NCBI Taxonomy" id="2608987"/>
    <lineage>
        <taxon>Bacteria</taxon>
        <taxon>Pseudomonadati</taxon>
        <taxon>Pseudomonadota</taxon>
        <taxon>Alphaproteobacteria</taxon>
        <taxon>Hyphomicrobiales</taxon>
        <taxon>Segnochrobactraceae</taxon>
        <taxon>Segnochrobactrum</taxon>
    </lineage>
</organism>
<dbReference type="EC" id="2.4.2.1" evidence="4 9"/>
<dbReference type="GO" id="GO:0009116">
    <property type="term" value="P:nucleoside metabolic process"/>
    <property type="evidence" value="ECO:0007669"/>
    <property type="project" value="InterPro"/>
</dbReference>
<evidence type="ECO:0000256" key="9">
    <source>
        <dbReference type="PIRNR" id="PIRNR000477"/>
    </source>
</evidence>
<evidence type="ECO:0000256" key="1">
    <source>
        <dbReference type="ARBA" id="ARBA00005058"/>
    </source>
</evidence>
<evidence type="ECO:0000256" key="5">
    <source>
        <dbReference type="ARBA" id="ARBA00013834"/>
    </source>
</evidence>
<proteinExistence type="inferred from homology"/>
<dbReference type="PANTHER" id="PTHR11904">
    <property type="entry name" value="METHYLTHIOADENOSINE/PURINE NUCLEOSIDE PHOSPHORYLASE"/>
    <property type="match status" value="1"/>
</dbReference>
<evidence type="ECO:0000256" key="7">
    <source>
        <dbReference type="ARBA" id="ARBA00022679"/>
    </source>
</evidence>
<feature type="binding site" evidence="10">
    <location>
        <position position="122"/>
    </location>
    <ligand>
        <name>phosphate</name>
        <dbReference type="ChEBI" id="CHEBI:43474"/>
    </ligand>
</feature>
<dbReference type="NCBIfam" id="TIGR01697">
    <property type="entry name" value="PNPH-PUNA-XAPA"/>
    <property type="match status" value="1"/>
</dbReference>
<evidence type="ECO:0000256" key="3">
    <source>
        <dbReference type="ARBA" id="ARBA00011233"/>
    </source>
</evidence>
<evidence type="ECO:0000256" key="10">
    <source>
        <dbReference type="PIRSR" id="PIRSR000477-2"/>
    </source>
</evidence>
<dbReference type="Proteomes" id="UP000332515">
    <property type="component" value="Unassembled WGS sequence"/>
</dbReference>
<dbReference type="NCBIfam" id="NF006054">
    <property type="entry name" value="PRK08202.1"/>
    <property type="match status" value="1"/>
</dbReference>
<dbReference type="GO" id="GO:0005737">
    <property type="term" value="C:cytoplasm"/>
    <property type="evidence" value="ECO:0007669"/>
    <property type="project" value="TreeGrafter"/>
</dbReference>
<dbReference type="PIRSF" id="PIRSF000477">
    <property type="entry name" value="PurNPase"/>
    <property type="match status" value="1"/>
</dbReference>
<keyword evidence="7 9" id="KW-0808">Transferase</keyword>
<dbReference type="PANTHER" id="PTHR11904:SF9">
    <property type="entry name" value="PURINE NUCLEOSIDE PHOSPHORYLASE-RELATED"/>
    <property type="match status" value="1"/>
</dbReference>
<feature type="binding site" evidence="10">
    <location>
        <position position="241"/>
    </location>
    <ligand>
        <name>a purine D-ribonucleoside</name>
        <dbReference type="ChEBI" id="CHEBI:142355"/>
    </ligand>
</feature>
<dbReference type="UniPathway" id="UPA00606"/>
<dbReference type="Gene3D" id="3.40.50.1580">
    <property type="entry name" value="Nucleoside phosphorylase domain"/>
    <property type="match status" value="1"/>
</dbReference>
<protein>
    <recommendedName>
        <fullName evidence="5 9">Purine nucleoside phosphorylase</fullName>
        <ecNumber evidence="4 9">2.4.2.1</ecNumber>
    </recommendedName>
    <alternativeName>
        <fullName evidence="8 9">Inosine-guanosine phosphorylase</fullName>
    </alternativeName>
</protein>
<dbReference type="SUPFAM" id="SSF53167">
    <property type="entry name" value="Purine and uridine phosphorylases"/>
    <property type="match status" value="1"/>
</dbReference>
<evidence type="ECO:0000313" key="12">
    <source>
        <dbReference type="EMBL" id="MQT11947.1"/>
    </source>
</evidence>
<evidence type="ECO:0000259" key="11">
    <source>
        <dbReference type="Pfam" id="PF01048"/>
    </source>
</evidence>
<dbReference type="NCBIfam" id="TIGR01698">
    <property type="entry name" value="PUNP"/>
    <property type="match status" value="1"/>
</dbReference>
<feature type="binding site" evidence="10">
    <location>
        <begin position="90"/>
        <end position="92"/>
    </location>
    <ligand>
        <name>phosphate</name>
        <dbReference type="ChEBI" id="CHEBI:43474"/>
    </ligand>
</feature>
<comment type="function">
    <text evidence="9">The purine nucleoside phosphorylases catalyze the phosphorolytic breakdown of the N-glycosidic bond in the beta-(deoxy)ribonucleoside molecules, with the formation of the corresponding free purine bases and pentose-1-phosphate.</text>
</comment>
<dbReference type="RefSeq" id="WP_153479261.1">
    <property type="nucleotide sequence ID" value="NZ_VWNA01000001.1"/>
</dbReference>
<keyword evidence="13" id="KW-1185">Reference proteome</keyword>
<name>A0A6A7Y0M6_9HYPH</name>
<dbReference type="EMBL" id="VWNA01000001">
    <property type="protein sequence ID" value="MQT11947.1"/>
    <property type="molecule type" value="Genomic_DNA"/>
</dbReference>
<dbReference type="GO" id="GO:0004731">
    <property type="term" value="F:purine-nucleoside phosphorylase activity"/>
    <property type="evidence" value="ECO:0007669"/>
    <property type="project" value="UniProtKB-EC"/>
</dbReference>
<comment type="subunit">
    <text evidence="3">Homotrimer.</text>
</comment>
<feature type="binding site" evidence="10">
    <location>
        <position position="199"/>
    </location>
    <ligand>
        <name>a purine D-ribonucleoside</name>
        <dbReference type="ChEBI" id="CHEBI:142355"/>
    </ligand>
</feature>
<evidence type="ECO:0000256" key="8">
    <source>
        <dbReference type="ARBA" id="ARBA00031036"/>
    </source>
</evidence>
<evidence type="ECO:0000313" key="13">
    <source>
        <dbReference type="Proteomes" id="UP000332515"/>
    </source>
</evidence>
<dbReference type="Pfam" id="PF01048">
    <property type="entry name" value="PNP_UDP_1"/>
    <property type="match status" value="1"/>
</dbReference>
<comment type="caution">
    <text evidence="12">The sequence shown here is derived from an EMBL/GenBank/DDBJ whole genome shotgun (WGS) entry which is preliminary data.</text>
</comment>
<feature type="domain" description="Nucleoside phosphorylase" evidence="11">
    <location>
        <begin position="33"/>
        <end position="276"/>
    </location>
</feature>
<evidence type="ECO:0000256" key="2">
    <source>
        <dbReference type="ARBA" id="ARBA00006751"/>
    </source>
</evidence>
<evidence type="ECO:0000256" key="4">
    <source>
        <dbReference type="ARBA" id="ARBA00011886"/>
    </source>
</evidence>
<dbReference type="AlphaFoldDB" id="A0A6A7Y0M6"/>
<reference evidence="12 13" key="1">
    <citation type="submission" date="2019-09" db="EMBL/GenBank/DDBJ databases">
        <title>Segnochrobactrum spirostomi gen. nov., sp. nov., isolated from the ciliate Spirostomum cf. yagiui and description of a novel family, Segnochrobactraceae fam. nov. within the order Rhizobiales of the class Alphaproteobacteria.</title>
        <authorList>
            <person name="Akter S."/>
            <person name="Shazib S.U.A."/>
            <person name="Shin M.K."/>
        </authorList>
    </citation>
    <scope>NUCLEOTIDE SEQUENCE [LARGE SCALE GENOMIC DNA]</scope>
    <source>
        <strain evidence="12 13">Sp-1</strain>
    </source>
</reference>
<comment type="pathway">
    <text evidence="1 9">Purine metabolism; purine nucleoside salvage.</text>
</comment>
<dbReference type="CDD" id="cd09009">
    <property type="entry name" value="PNP-EcPNPII_like"/>
    <property type="match status" value="1"/>
</dbReference>